<dbReference type="KEGG" id="tet:TTHERM_00137950"/>
<dbReference type="Proteomes" id="UP000009168">
    <property type="component" value="Unassembled WGS sequence"/>
</dbReference>
<dbReference type="GeneID" id="7839973"/>
<keyword evidence="2" id="KW-1185">Reference proteome</keyword>
<name>I7MKL9_TETTS</name>
<reference evidence="2" key="1">
    <citation type="journal article" date="2006" name="PLoS Biol.">
        <title>Macronuclear genome sequence of the ciliate Tetrahymena thermophila, a model eukaryote.</title>
        <authorList>
            <person name="Eisen J.A."/>
            <person name="Coyne R.S."/>
            <person name="Wu M."/>
            <person name="Wu D."/>
            <person name="Thiagarajan M."/>
            <person name="Wortman J.R."/>
            <person name="Badger J.H."/>
            <person name="Ren Q."/>
            <person name="Amedeo P."/>
            <person name="Jones K.M."/>
            <person name="Tallon L.J."/>
            <person name="Delcher A.L."/>
            <person name="Salzberg S.L."/>
            <person name="Silva J.C."/>
            <person name="Haas B.J."/>
            <person name="Majoros W.H."/>
            <person name="Farzad M."/>
            <person name="Carlton J.M."/>
            <person name="Smith R.K. Jr."/>
            <person name="Garg J."/>
            <person name="Pearlman R.E."/>
            <person name="Karrer K.M."/>
            <person name="Sun L."/>
            <person name="Manning G."/>
            <person name="Elde N.C."/>
            <person name="Turkewitz A.P."/>
            <person name="Asai D.J."/>
            <person name="Wilkes D.E."/>
            <person name="Wang Y."/>
            <person name="Cai H."/>
            <person name="Collins K."/>
            <person name="Stewart B.A."/>
            <person name="Lee S.R."/>
            <person name="Wilamowska K."/>
            <person name="Weinberg Z."/>
            <person name="Ruzzo W.L."/>
            <person name="Wloga D."/>
            <person name="Gaertig J."/>
            <person name="Frankel J."/>
            <person name="Tsao C.-C."/>
            <person name="Gorovsky M.A."/>
            <person name="Keeling P.J."/>
            <person name="Waller R.F."/>
            <person name="Patron N.J."/>
            <person name="Cherry J.M."/>
            <person name="Stover N.A."/>
            <person name="Krieger C.J."/>
            <person name="del Toro C."/>
            <person name="Ryder H.F."/>
            <person name="Williamson S.C."/>
            <person name="Barbeau R.A."/>
            <person name="Hamilton E.P."/>
            <person name="Orias E."/>
        </authorList>
    </citation>
    <scope>NUCLEOTIDE SEQUENCE [LARGE SCALE GENOMIC DNA]</scope>
    <source>
        <strain evidence="2">SB210</strain>
    </source>
</reference>
<accession>I7MKL9</accession>
<gene>
    <name evidence="1" type="ORF">TTHERM_00137950</name>
</gene>
<protein>
    <submittedName>
        <fullName evidence="1">Uncharacterized protein</fullName>
    </submittedName>
</protein>
<dbReference type="RefSeq" id="XP_001019777.2">
    <property type="nucleotide sequence ID" value="XM_001019777.2"/>
</dbReference>
<dbReference type="InParanoid" id="I7MKL9"/>
<evidence type="ECO:0000313" key="2">
    <source>
        <dbReference type="Proteomes" id="UP000009168"/>
    </source>
</evidence>
<evidence type="ECO:0000313" key="1">
    <source>
        <dbReference type="EMBL" id="EAR99532.2"/>
    </source>
</evidence>
<dbReference type="AlphaFoldDB" id="I7MKL9"/>
<sequence>MDATDNIQMIEEIPELATEFFCFSEDCKGTNYKNEITSKKCLEQHAQCVLSNVDVVKQALLLQDIKKVHEHRNLKNKIDSIKIDLDEISRDLDSVFFIQYLPQLMKEDVIKVSTEFLNYFSFDNYEQYKELKFTAQFEIVDRVLETFSQIGQHVNKLIQKTKTIKQESLKEEDTLIFSQGDFKVLANAPLAGNKGENAGNCKTMQYKSQSTTKSLSKKKAIKKLNKEEGGISYAEQRKKTQKILKVQKKTEETRMKSQELQKKKNLNSQIQYSNLENIDDNKMAIVQEQKIINQNHEKKDEHDQLIVLDDDDYEEEEIGQLKKQALNTENEKETNFLQFNSQSELQINQQDQLKFSKILKSQQDEQKNLKQIMYIQESQTAQDLNAHIFCLYDQEIQNMKLKFKQNDTYISESLSEQLFSTVKKSQIHEFEKILYLVKLQNDGHLTITSIKNKIKQECYKSDISITDFYSFIDIQEGVIYLITLKQSLYKILTFNIQQNKNQYQRTKQLYSKNLNDSNIVSISHLTYESSSRDRIVNILLQTPKCLMIQEGVNQFNEFSDFKIIFYSGYIYFSKLFSYNNEIYYAIAGIDNTLSLYNSKCQIKKVIQLQKHFTPIIDVIQFQISDEILLLVQKQGLFLYNLNQSQQPLINPKCIAQLQNIESVYIKDIYLYVLHKNFNNEQIKKYCLSDFRRISSNIKQESYRND</sequence>
<dbReference type="EMBL" id="GG662639">
    <property type="protein sequence ID" value="EAR99532.2"/>
    <property type="molecule type" value="Genomic_DNA"/>
</dbReference>
<proteinExistence type="predicted"/>
<organism evidence="1 2">
    <name type="scientific">Tetrahymena thermophila (strain SB210)</name>
    <dbReference type="NCBI Taxonomy" id="312017"/>
    <lineage>
        <taxon>Eukaryota</taxon>
        <taxon>Sar</taxon>
        <taxon>Alveolata</taxon>
        <taxon>Ciliophora</taxon>
        <taxon>Intramacronucleata</taxon>
        <taxon>Oligohymenophorea</taxon>
        <taxon>Hymenostomatida</taxon>
        <taxon>Tetrahymenina</taxon>
        <taxon>Tetrahymenidae</taxon>
        <taxon>Tetrahymena</taxon>
    </lineage>
</organism>